<gene>
    <name evidence="2" type="ORF">LMG27198_21910</name>
</gene>
<dbReference type="AlphaFoldDB" id="A0A9W6GUN3"/>
<keyword evidence="3" id="KW-1185">Reference proteome</keyword>
<feature type="transmembrane region" description="Helical" evidence="1">
    <location>
        <begin position="133"/>
        <end position="151"/>
    </location>
</feature>
<proteinExistence type="predicted"/>
<comment type="caution">
    <text evidence="2">The sequence shown here is derived from an EMBL/GenBank/DDBJ whole genome shotgun (WGS) entry which is preliminary data.</text>
</comment>
<sequence>MLRRLIVMTFGFLIASTIGAIFLVVSAMFDPATREAGFVSVMASLFAAFDEALDGGDPGQALSALGFVIWAVIVATCAAPLAVAALIGEVAGARSFVWYSGVSGLLAGASPWIARAARGLERAQSVSEAEGRLAILFFLTGALTGAIYWLIAAPSSGAPAVKDMRAS</sequence>
<evidence type="ECO:0000313" key="2">
    <source>
        <dbReference type="EMBL" id="GLI93199.1"/>
    </source>
</evidence>
<keyword evidence="1" id="KW-0812">Transmembrane</keyword>
<feature type="transmembrane region" description="Helical" evidence="1">
    <location>
        <begin position="7"/>
        <end position="29"/>
    </location>
</feature>
<dbReference type="Proteomes" id="UP001144323">
    <property type="component" value="Unassembled WGS sequence"/>
</dbReference>
<evidence type="ECO:0000256" key="1">
    <source>
        <dbReference type="SAM" id="Phobius"/>
    </source>
</evidence>
<feature type="transmembrane region" description="Helical" evidence="1">
    <location>
        <begin position="96"/>
        <end position="113"/>
    </location>
</feature>
<dbReference type="RefSeq" id="WP_281802866.1">
    <property type="nucleotide sequence ID" value="NZ_BSEC01000001.1"/>
</dbReference>
<name>A0A9W6GUN3_9HYPH</name>
<reference evidence="2" key="1">
    <citation type="journal article" date="2023" name="Int. J. Syst. Evol. Microbiol.">
        <title>Methylocystis iwaonis sp. nov., a type II methane-oxidizing bacterium from surface soil of a rice paddy field in Japan, and emended description of the genus Methylocystis (ex Whittenbury et al. 1970) Bowman et al. 1993.</title>
        <authorList>
            <person name="Kaise H."/>
            <person name="Sawadogo J.B."/>
            <person name="Alam M.S."/>
            <person name="Ueno C."/>
            <person name="Dianou D."/>
            <person name="Shinjo R."/>
            <person name="Asakawa S."/>
        </authorList>
    </citation>
    <scope>NUCLEOTIDE SEQUENCE</scope>
    <source>
        <strain evidence="2">LMG27198</strain>
    </source>
</reference>
<feature type="transmembrane region" description="Helical" evidence="1">
    <location>
        <begin position="65"/>
        <end position="90"/>
    </location>
</feature>
<accession>A0A9W6GUN3</accession>
<organism evidence="2 3">
    <name type="scientific">Methylocystis echinoides</name>
    <dbReference type="NCBI Taxonomy" id="29468"/>
    <lineage>
        <taxon>Bacteria</taxon>
        <taxon>Pseudomonadati</taxon>
        <taxon>Pseudomonadota</taxon>
        <taxon>Alphaproteobacteria</taxon>
        <taxon>Hyphomicrobiales</taxon>
        <taxon>Methylocystaceae</taxon>
        <taxon>Methylocystis</taxon>
    </lineage>
</organism>
<evidence type="ECO:0000313" key="3">
    <source>
        <dbReference type="Proteomes" id="UP001144323"/>
    </source>
</evidence>
<keyword evidence="1" id="KW-1133">Transmembrane helix</keyword>
<dbReference type="EMBL" id="BSEC01000001">
    <property type="protein sequence ID" value="GLI93199.1"/>
    <property type="molecule type" value="Genomic_DNA"/>
</dbReference>
<protein>
    <submittedName>
        <fullName evidence="2">Uncharacterized protein</fullName>
    </submittedName>
</protein>
<keyword evidence="1" id="KW-0472">Membrane</keyword>